<sequence>MKSLLKEAAKPAVAGLGSERRRRRRRFSPLMLVGIAVPLVLALTGGALYLAPRLTGSHAAAPANTDCTLIVPFHPLTARGLATPYQLVATDPARGPCHEANPDQAAFVQAAVIDPATGRIAIYNPLVVDRGQKQALVPVVPQLPAGGIVALWFGFNGENLTLRSSGGNSLAEGHCVNGIRGSLFGQFAYCNAPAFFAAANQAIRAGKLKPPPLGRARDGLPCPSVRDFALVDQDQSDNVTTAYLVTRDGRTAQMTRHAIAVLQHAQPQVNGSDNRLLALGLDGALGCTPWMAPDLADPGQMTTALPLNELQAAVWQRAPVALVPNGDPMVTVAGHPNLAKLNAYRAGVDQPQVRDQVFASTTLYCANLLAIAPLRLLVDASLTKTRPSPDPAAANSLFTFLAQRFITTFEADGLNCTRLLHVPDPVQVQRTPQGVAIAATINGEVINTPLDCNVNGTLVVGCNGTATINGQTCSLMSDRRTHQIVVTCPANTRQ</sequence>
<protein>
    <submittedName>
        <fullName evidence="2">Uncharacterized protein</fullName>
    </submittedName>
</protein>
<reference evidence="2 3" key="1">
    <citation type="journal article" date="2019" name="Int. J. Syst. Evol. Microbiol.">
        <title>Thermogemmatispora aurantia sp. nov. and Thermogemmatispora argillosa sp. nov., within the class Ktedonobacteria, and emended description of the genus Thermogemmatispora.</title>
        <authorList>
            <person name="Zheng Y."/>
            <person name="Wang C.M."/>
            <person name="Sakai Y."/>
            <person name="Abe K."/>
            <person name="Yokota A."/>
            <person name="Yabe S."/>
        </authorList>
    </citation>
    <scope>NUCLEOTIDE SEQUENCE [LARGE SCALE GENOMIC DNA]</scope>
    <source>
        <strain evidence="2 3">A1-2</strain>
    </source>
</reference>
<dbReference type="AlphaFoldDB" id="A0A5J4K8I9"/>
<name>A0A5J4K8I9_9CHLR</name>
<gene>
    <name evidence="2" type="ORF">KTAU_35600</name>
</gene>
<evidence type="ECO:0000313" key="3">
    <source>
        <dbReference type="Proteomes" id="UP000334820"/>
    </source>
</evidence>
<dbReference type="EMBL" id="BKZV01000005">
    <property type="protein sequence ID" value="GER84924.1"/>
    <property type="molecule type" value="Genomic_DNA"/>
</dbReference>
<keyword evidence="1" id="KW-1133">Transmembrane helix</keyword>
<accession>A0A5J4K8I9</accession>
<evidence type="ECO:0000313" key="2">
    <source>
        <dbReference type="EMBL" id="GER84924.1"/>
    </source>
</evidence>
<dbReference type="Proteomes" id="UP000334820">
    <property type="component" value="Unassembled WGS sequence"/>
</dbReference>
<feature type="transmembrane region" description="Helical" evidence="1">
    <location>
        <begin position="30"/>
        <end position="51"/>
    </location>
</feature>
<keyword evidence="3" id="KW-1185">Reference proteome</keyword>
<keyword evidence="1" id="KW-0472">Membrane</keyword>
<dbReference type="RefSeq" id="WP_174844074.1">
    <property type="nucleotide sequence ID" value="NZ_BKZV01000005.1"/>
</dbReference>
<keyword evidence="1" id="KW-0812">Transmembrane</keyword>
<comment type="caution">
    <text evidence="2">The sequence shown here is derived from an EMBL/GenBank/DDBJ whole genome shotgun (WGS) entry which is preliminary data.</text>
</comment>
<organism evidence="2 3">
    <name type="scientific">Thermogemmatispora aurantia</name>
    <dbReference type="NCBI Taxonomy" id="2045279"/>
    <lineage>
        <taxon>Bacteria</taxon>
        <taxon>Bacillati</taxon>
        <taxon>Chloroflexota</taxon>
        <taxon>Ktedonobacteria</taxon>
        <taxon>Thermogemmatisporales</taxon>
        <taxon>Thermogemmatisporaceae</taxon>
        <taxon>Thermogemmatispora</taxon>
    </lineage>
</organism>
<proteinExistence type="predicted"/>
<evidence type="ECO:0000256" key="1">
    <source>
        <dbReference type="SAM" id="Phobius"/>
    </source>
</evidence>